<dbReference type="Gene3D" id="2.60.40.4070">
    <property type="match status" value="1"/>
</dbReference>
<dbReference type="GO" id="GO:0016702">
    <property type="term" value="F:oxidoreductase activity, acting on single donors with incorporation of molecular oxygen, incorporation of two atoms of oxygen"/>
    <property type="evidence" value="ECO:0007669"/>
    <property type="project" value="InterPro"/>
</dbReference>
<organism evidence="2 3">
    <name type="scientific">Candidatus Kapaibacterium thiocyanatum</name>
    <dbReference type="NCBI Taxonomy" id="1895771"/>
    <lineage>
        <taxon>Bacteria</taxon>
        <taxon>Pseudomonadati</taxon>
        <taxon>Candidatus Kapaibacteriota</taxon>
        <taxon>Candidatus Kapaibacteriia</taxon>
        <taxon>Candidatus Kapaibacteriales</taxon>
        <taxon>Candidatus Kapaibacteriaceae</taxon>
        <taxon>Candidatus Kapaibacterium</taxon>
    </lineage>
</organism>
<dbReference type="InterPro" id="IPR000627">
    <property type="entry name" value="Intradiol_dOase_C"/>
</dbReference>
<sequence>MKRSDFLKGLGLAGIGSVIPWRPTVIHATPPKPPGVDCILIPNETAGPYPLDLSSDASKFRQDVTEGRPGVPLTLALTVVNVNLGCAPIANARVDIWHCDKDGVYSGYVQPGSNTVGQTFMRGIQLTDANGRVEFRTIYPGWYNGRITHIHFQVFLSSVLSATSQMAFPDALNDEVYTTPLYAGRGKNTSVVNNAADMVFASPPGDLQYEMLGITPNTTTGGYNGSMTIGIDGPTTGLAELEPETGGQFVLRQNYPNPVTEHTTFAFSLLRTSHVRLTIHDLSGRSVATLLDARLDEGRHAVEWDRSGDMRIASGTYVYQLEVENASGRFTQVKTLTVL</sequence>
<comment type="caution">
    <text evidence="2">The sequence shown here is derived from an EMBL/GenBank/DDBJ whole genome shotgun (WGS) entry which is preliminary data.</text>
</comment>
<dbReference type="PANTHER" id="PTHR34315:SF1">
    <property type="entry name" value="INTRADIOL RING-CLEAVAGE DIOXYGENASES DOMAIN-CONTAINING PROTEIN-RELATED"/>
    <property type="match status" value="1"/>
</dbReference>
<dbReference type="Pfam" id="PF00775">
    <property type="entry name" value="Dioxygenase_C"/>
    <property type="match status" value="1"/>
</dbReference>
<dbReference type="AlphaFoldDB" id="A0A1M3KZ35"/>
<proteinExistence type="predicted"/>
<protein>
    <recommendedName>
        <fullName evidence="1">Intradiol ring-cleavage dioxygenases domain-containing protein</fullName>
    </recommendedName>
</protein>
<dbReference type="SUPFAM" id="SSF49482">
    <property type="entry name" value="Aromatic compound dioxygenase"/>
    <property type="match status" value="1"/>
</dbReference>
<dbReference type="CDD" id="cd03457">
    <property type="entry name" value="intradiol_dioxygenase_like"/>
    <property type="match status" value="1"/>
</dbReference>
<dbReference type="InterPro" id="IPR026444">
    <property type="entry name" value="Secre_tail"/>
</dbReference>
<evidence type="ECO:0000313" key="3">
    <source>
        <dbReference type="Proteomes" id="UP000184233"/>
    </source>
</evidence>
<name>A0A1M3KZ35_9BACT</name>
<dbReference type="Proteomes" id="UP000184233">
    <property type="component" value="Unassembled WGS sequence"/>
</dbReference>
<evidence type="ECO:0000259" key="1">
    <source>
        <dbReference type="Pfam" id="PF00775"/>
    </source>
</evidence>
<reference evidence="2 3" key="1">
    <citation type="submission" date="2016-09" db="EMBL/GenBank/DDBJ databases">
        <title>Genome-resolved meta-omics ties microbial dynamics to process performance in biotechnology for thiocyanate degradation.</title>
        <authorList>
            <person name="Kantor R.S."/>
            <person name="Huddy R.J."/>
            <person name="Iyer R."/>
            <person name="Thomas B.C."/>
            <person name="Brown C.T."/>
            <person name="Anantharaman K."/>
            <person name="Tringe S."/>
            <person name="Hettich R.L."/>
            <person name="Harrison S.T."/>
            <person name="Banfield J.F."/>
        </authorList>
    </citation>
    <scope>NUCLEOTIDE SEQUENCE [LARGE SCALE GENOMIC DNA]</scope>
    <source>
        <strain evidence="2">59-99</strain>
    </source>
</reference>
<dbReference type="STRING" id="1895771.BGO89_07225"/>
<feature type="domain" description="Intradiol ring-cleavage dioxygenases" evidence="1">
    <location>
        <begin position="56"/>
        <end position="169"/>
    </location>
</feature>
<dbReference type="NCBIfam" id="TIGR04183">
    <property type="entry name" value="Por_Secre_tail"/>
    <property type="match status" value="1"/>
</dbReference>
<dbReference type="EMBL" id="MKVH01000021">
    <property type="protein sequence ID" value="OJX57753.1"/>
    <property type="molecule type" value="Genomic_DNA"/>
</dbReference>
<dbReference type="GO" id="GO:0008199">
    <property type="term" value="F:ferric iron binding"/>
    <property type="evidence" value="ECO:0007669"/>
    <property type="project" value="InterPro"/>
</dbReference>
<accession>A0A1M3KZ35</accession>
<dbReference type="InterPro" id="IPR015889">
    <property type="entry name" value="Intradiol_dOase_core"/>
</dbReference>
<dbReference type="PANTHER" id="PTHR34315">
    <property type="match status" value="1"/>
</dbReference>
<gene>
    <name evidence="2" type="ORF">BGO89_07225</name>
</gene>
<evidence type="ECO:0000313" key="2">
    <source>
        <dbReference type="EMBL" id="OJX57753.1"/>
    </source>
</evidence>
<dbReference type="Gene3D" id="2.60.130.10">
    <property type="entry name" value="Aromatic compound dioxygenase"/>
    <property type="match status" value="1"/>
</dbReference>